<organism evidence="2 3">
    <name type="scientific">Glaciibacter psychrotolerans</name>
    <dbReference type="NCBI Taxonomy" id="670054"/>
    <lineage>
        <taxon>Bacteria</taxon>
        <taxon>Bacillati</taxon>
        <taxon>Actinomycetota</taxon>
        <taxon>Actinomycetes</taxon>
        <taxon>Micrococcales</taxon>
        <taxon>Microbacteriaceae</taxon>
        <taxon>Glaciibacter</taxon>
    </lineage>
</organism>
<keyword evidence="1" id="KW-0812">Transmembrane</keyword>
<proteinExistence type="predicted"/>
<evidence type="ECO:0000313" key="3">
    <source>
        <dbReference type="Proteomes" id="UP000537260"/>
    </source>
</evidence>
<gene>
    <name evidence="2" type="ORF">HNR05_000009</name>
</gene>
<protein>
    <submittedName>
        <fullName evidence="2">Uncharacterized protein</fullName>
    </submittedName>
</protein>
<feature type="transmembrane region" description="Helical" evidence="1">
    <location>
        <begin position="20"/>
        <end position="47"/>
    </location>
</feature>
<name>A0A7Z0J4V0_9MICO</name>
<keyword evidence="3" id="KW-1185">Reference proteome</keyword>
<dbReference type="RefSeq" id="WP_179577153.1">
    <property type="nucleotide sequence ID" value="NZ_JACCFM010000001.1"/>
</dbReference>
<evidence type="ECO:0000256" key="1">
    <source>
        <dbReference type="SAM" id="Phobius"/>
    </source>
</evidence>
<keyword evidence="1" id="KW-0472">Membrane</keyword>
<dbReference type="AlphaFoldDB" id="A0A7Z0J4V0"/>
<sequence length="56" mass="6283">MTEDMYSGFFDAMLASFGTLLASIVTNPTTLATIAILIVLAILTRLVPARRRRRRR</sequence>
<reference evidence="2 3" key="1">
    <citation type="submission" date="2020-07" db="EMBL/GenBank/DDBJ databases">
        <title>Sequencing the genomes of 1000 actinobacteria strains.</title>
        <authorList>
            <person name="Klenk H.-P."/>
        </authorList>
    </citation>
    <scope>NUCLEOTIDE SEQUENCE [LARGE SCALE GENOMIC DNA]</scope>
    <source>
        <strain evidence="2 3">LI1</strain>
    </source>
</reference>
<dbReference type="EMBL" id="JACCFM010000001">
    <property type="protein sequence ID" value="NYJ18218.1"/>
    <property type="molecule type" value="Genomic_DNA"/>
</dbReference>
<comment type="caution">
    <text evidence="2">The sequence shown here is derived from an EMBL/GenBank/DDBJ whole genome shotgun (WGS) entry which is preliminary data.</text>
</comment>
<keyword evidence="1" id="KW-1133">Transmembrane helix</keyword>
<dbReference type="Proteomes" id="UP000537260">
    <property type="component" value="Unassembled WGS sequence"/>
</dbReference>
<accession>A0A7Z0J4V0</accession>
<evidence type="ECO:0000313" key="2">
    <source>
        <dbReference type="EMBL" id="NYJ18218.1"/>
    </source>
</evidence>